<gene>
    <name evidence="6" type="ORF">A4E84_00420</name>
</gene>
<name>A0A143BTI8_9ACTN</name>
<dbReference type="PANTHER" id="PTHR33630:SF9">
    <property type="entry name" value="CUTINASE 4"/>
    <property type="match status" value="1"/>
</dbReference>
<evidence type="ECO:0000256" key="3">
    <source>
        <dbReference type="ARBA" id="ARBA00022801"/>
    </source>
</evidence>
<feature type="signal peptide" evidence="5">
    <location>
        <begin position="1"/>
        <end position="31"/>
    </location>
</feature>
<evidence type="ECO:0000313" key="6">
    <source>
        <dbReference type="EMBL" id="AMW08145.1"/>
    </source>
</evidence>
<evidence type="ECO:0000313" key="7">
    <source>
        <dbReference type="Proteomes" id="UP000076096"/>
    </source>
</evidence>
<sequence length="237" mass="24826">MLHRPAQLVTSVITVAAVAAGSLAATSPARGASKSSQCAQVHVLAARGSTEPPGLGAIQSLVDLIKNHSDQTVSSNAIDYPALLFPYRWSSASGTAAVKQQVTDQVEKCPRQKIVLVGYSQGAHIIGDALGGGGGGNLGPETPPLDASIGDHVTAVIQMGDPRYTTGKPYNVGTAQRDGVFPRLPHQSLSAYADKTRSYCDNNDQYCASGYSLQVHLSYLDRYSTDALGFVLRKIGG</sequence>
<dbReference type="AlphaFoldDB" id="A0A143BTI8"/>
<dbReference type="InterPro" id="IPR000675">
    <property type="entry name" value="Cutinase/axe"/>
</dbReference>
<dbReference type="KEGG" id="stsi:A4E84_00420"/>
<evidence type="ECO:0008006" key="8">
    <source>
        <dbReference type="Google" id="ProtNLM"/>
    </source>
</evidence>
<evidence type="ECO:0000256" key="4">
    <source>
        <dbReference type="ARBA" id="ARBA00023157"/>
    </source>
</evidence>
<dbReference type="EMBL" id="CP015098">
    <property type="protein sequence ID" value="AMW08145.1"/>
    <property type="molecule type" value="Genomic_DNA"/>
</dbReference>
<keyword evidence="5" id="KW-0732">Signal</keyword>
<keyword evidence="2" id="KW-0719">Serine esterase</keyword>
<organism evidence="6 7">
    <name type="scientific">Streptomyces qaidamensis</name>
    <dbReference type="NCBI Taxonomy" id="1783515"/>
    <lineage>
        <taxon>Bacteria</taxon>
        <taxon>Bacillati</taxon>
        <taxon>Actinomycetota</taxon>
        <taxon>Actinomycetes</taxon>
        <taxon>Kitasatosporales</taxon>
        <taxon>Streptomycetaceae</taxon>
        <taxon>Streptomyces</taxon>
        <taxon>Streptomyces aurantiacus group</taxon>
    </lineage>
</organism>
<comment type="similarity">
    <text evidence="1">Belongs to the cutinase family.</text>
</comment>
<feature type="chain" id="PRO_5007507051" description="Cutinase" evidence="5">
    <location>
        <begin position="32"/>
        <end position="237"/>
    </location>
</feature>
<dbReference type="SUPFAM" id="SSF53474">
    <property type="entry name" value="alpha/beta-Hydrolases"/>
    <property type="match status" value="1"/>
</dbReference>
<keyword evidence="4" id="KW-1015">Disulfide bond</keyword>
<dbReference type="STRING" id="1783515.A4E84_00420"/>
<keyword evidence="7" id="KW-1185">Reference proteome</keyword>
<evidence type="ECO:0000256" key="5">
    <source>
        <dbReference type="SAM" id="SignalP"/>
    </source>
</evidence>
<dbReference type="Gene3D" id="3.40.50.1820">
    <property type="entry name" value="alpha/beta hydrolase"/>
    <property type="match status" value="1"/>
</dbReference>
<dbReference type="GO" id="GO:0052689">
    <property type="term" value="F:carboxylic ester hydrolase activity"/>
    <property type="evidence" value="ECO:0007669"/>
    <property type="project" value="UniProtKB-KW"/>
</dbReference>
<dbReference type="Pfam" id="PF01083">
    <property type="entry name" value="Cutinase"/>
    <property type="match status" value="1"/>
</dbReference>
<dbReference type="RefSeq" id="WP_062924623.1">
    <property type="nucleotide sequence ID" value="NZ_CP015098.1"/>
</dbReference>
<accession>A0A143BTI8</accession>
<reference evidence="7" key="1">
    <citation type="submission" date="2016-04" db="EMBL/GenBank/DDBJ databases">
        <authorList>
            <person name="Zhang B."/>
        </authorList>
    </citation>
    <scope>NUCLEOTIDE SEQUENCE [LARGE SCALE GENOMIC DNA]</scope>
    <source>
        <strain evidence="7">S10</strain>
    </source>
</reference>
<evidence type="ECO:0000256" key="2">
    <source>
        <dbReference type="ARBA" id="ARBA00022487"/>
    </source>
</evidence>
<dbReference type="SMART" id="SM01110">
    <property type="entry name" value="Cutinase"/>
    <property type="match status" value="1"/>
</dbReference>
<dbReference type="Proteomes" id="UP000076096">
    <property type="component" value="Chromosome"/>
</dbReference>
<protein>
    <recommendedName>
        <fullName evidence="8">Cutinase</fullName>
    </recommendedName>
</protein>
<evidence type="ECO:0000256" key="1">
    <source>
        <dbReference type="ARBA" id="ARBA00007534"/>
    </source>
</evidence>
<dbReference type="PANTHER" id="PTHR33630">
    <property type="entry name" value="CUTINASE RV1984C-RELATED-RELATED"/>
    <property type="match status" value="1"/>
</dbReference>
<keyword evidence="3" id="KW-0378">Hydrolase</keyword>
<proteinExistence type="inferred from homology"/>
<dbReference type="InterPro" id="IPR029058">
    <property type="entry name" value="AB_hydrolase_fold"/>
</dbReference>